<reference evidence="3 4" key="1">
    <citation type="submission" date="2016-10" db="EMBL/GenBank/DDBJ databases">
        <authorList>
            <person name="Varghese N."/>
            <person name="Submissions S."/>
        </authorList>
    </citation>
    <scope>NUCLEOTIDE SEQUENCE [LARGE SCALE GENOMIC DNA]</scope>
    <source>
        <strain evidence="3 4">DSM 13796</strain>
    </source>
</reference>
<feature type="region of interest" description="Disordered" evidence="1">
    <location>
        <begin position="31"/>
        <end position="53"/>
    </location>
</feature>
<sequence>MKRKKLVGYILTGALSVGVIGGAGMSAFAASDTTKSTTQSTTALPGEGFPQSEPKDSILDVLNQVTESKVTQQGANEMKLANNFLSTLTDEQKSTVQYEFTEENAEHWTNLPANSQNRNGVALGDLSDESIEAALKLAKASLSKQGYETLTEIIKADEFLTTDTGRTEWGSGLYYIAILGTPSENGEWMLQISGHHLAENIVFNGKEQVGATPQFTGSEPQTFELDGTTYSPIETRRDGMYSILESLTTNQLNKAKISETFRDVVVGADKDGQFPEESEGILYTDLTKDQQKLVQKAIKAWVKDADSKTANKLLKAYLSKEALAKTYIGWSGSTDYNEVGSYVRIDGPRLWLEIASQEGVAYQDDVSNDAHFHTVWRDKLMDYAGEFTE</sequence>
<dbReference type="EMBL" id="FOXX01000010">
    <property type="protein sequence ID" value="SFQ80460.1"/>
    <property type="molecule type" value="Genomic_DNA"/>
</dbReference>
<dbReference type="PANTHER" id="PTHR37489">
    <property type="entry name" value="DUF3500 DOMAIN-CONTAINING PROTEIN"/>
    <property type="match status" value="1"/>
</dbReference>
<dbReference type="PANTHER" id="PTHR37489:SF1">
    <property type="entry name" value="DUF3500 DOMAIN-CONTAINING PROTEIN"/>
    <property type="match status" value="1"/>
</dbReference>
<evidence type="ECO:0008006" key="5">
    <source>
        <dbReference type="Google" id="ProtNLM"/>
    </source>
</evidence>
<comment type="caution">
    <text evidence="3">The sequence shown here is derived from an EMBL/GenBank/DDBJ whole genome shotgun (WGS) entry which is preliminary data.</text>
</comment>
<feature type="compositionally biased region" description="Low complexity" evidence="1">
    <location>
        <begin position="31"/>
        <end position="43"/>
    </location>
</feature>
<evidence type="ECO:0000313" key="4">
    <source>
        <dbReference type="Proteomes" id="UP000182762"/>
    </source>
</evidence>
<gene>
    <name evidence="3" type="ORF">SAMN02745910_03611</name>
</gene>
<protein>
    <recommendedName>
        <fullName evidence="5">DUF3500 domain-containing protein</fullName>
    </recommendedName>
</protein>
<dbReference type="RefSeq" id="WP_061806066.1">
    <property type="nucleotide sequence ID" value="NZ_FOXX01000010.1"/>
</dbReference>
<dbReference type="InterPro" id="IPR021889">
    <property type="entry name" value="DUF3500"/>
</dbReference>
<keyword evidence="2" id="KW-0732">Signal</keyword>
<dbReference type="Proteomes" id="UP000182762">
    <property type="component" value="Unassembled WGS sequence"/>
</dbReference>
<name>A0A1I6BHN7_9BACI</name>
<evidence type="ECO:0000256" key="1">
    <source>
        <dbReference type="SAM" id="MobiDB-lite"/>
    </source>
</evidence>
<evidence type="ECO:0000256" key="2">
    <source>
        <dbReference type="SAM" id="SignalP"/>
    </source>
</evidence>
<evidence type="ECO:0000313" key="3">
    <source>
        <dbReference type="EMBL" id="SFQ80460.1"/>
    </source>
</evidence>
<feature type="chain" id="PRO_5047238134" description="DUF3500 domain-containing protein" evidence="2">
    <location>
        <begin position="30"/>
        <end position="389"/>
    </location>
</feature>
<dbReference type="Pfam" id="PF12006">
    <property type="entry name" value="DUF3500"/>
    <property type="match status" value="1"/>
</dbReference>
<accession>A0A1I6BHN7</accession>
<dbReference type="GeneID" id="93712204"/>
<keyword evidence="4" id="KW-1185">Reference proteome</keyword>
<proteinExistence type="predicted"/>
<organism evidence="3 4">
    <name type="scientific">Priestia endophytica DSM 13796</name>
    <dbReference type="NCBI Taxonomy" id="1121089"/>
    <lineage>
        <taxon>Bacteria</taxon>
        <taxon>Bacillati</taxon>
        <taxon>Bacillota</taxon>
        <taxon>Bacilli</taxon>
        <taxon>Bacillales</taxon>
        <taxon>Bacillaceae</taxon>
        <taxon>Priestia</taxon>
    </lineage>
</organism>
<feature type="signal peptide" evidence="2">
    <location>
        <begin position="1"/>
        <end position="29"/>
    </location>
</feature>